<name>E2SC48_9ACTN</name>
<gene>
    <name evidence="1" type="ORF">HMPREF0063_11607</name>
</gene>
<dbReference type="PANTHER" id="PTHR33361">
    <property type="entry name" value="GLR0591 PROTEIN"/>
    <property type="match status" value="1"/>
</dbReference>
<dbReference type="PANTHER" id="PTHR33361:SF2">
    <property type="entry name" value="DUF885 DOMAIN-CONTAINING PROTEIN"/>
    <property type="match status" value="1"/>
</dbReference>
<reference evidence="1" key="1">
    <citation type="submission" date="2010-08" db="EMBL/GenBank/DDBJ databases">
        <authorList>
            <person name="Muzny D."/>
            <person name="Qin X."/>
            <person name="Buhay C."/>
            <person name="Dugan-Rocha S."/>
            <person name="Ding Y."/>
            <person name="Chen G."/>
            <person name="Hawes A."/>
            <person name="Holder M."/>
            <person name="Jhangiani S."/>
            <person name="Johnson A."/>
            <person name="Khan Z."/>
            <person name="Li Z."/>
            <person name="Liu W."/>
            <person name="Liu X."/>
            <person name="Perez L."/>
            <person name="Shen H."/>
            <person name="Wang Q."/>
            <person name="Watt J."/>
            <person name="Xi L."/>
            <person name="Xin Y."/>
            <person name="Zhou J."/>
            <person name="Deng J."/>
            <person name="Jiang H."/>
            <person name="Liu Y."/>
            <person name="Qu J."/>
            <person name="Song X.-Z."/>
            <person name="Zhang L."/>
            <person name="Villasana D."/>
            <person name="Johnson A."/>
            <person name="Liu J."/>
            <person name="Liyanage D."/>
            <person name="Lorensuhewa L."/>
            <person name="Robinson T."/>
            <person name="Song A."/>
            <person name="Song B.-B."/>
            <person name="Dinh H."/>
            <person name="Thornton R."/>
            <person name="Coyle M."/>
            <person name="Francisco L."/>
            <person name="Jackson L."/>
            <person name="Javaid M."/>
            <person name="Korchina V."/>
            <person name="Kovar C."/>
            <person name="Mata R."/>
            <person name="Mathew T."/>
            <person name="Ngo R."/>
            <person name="Nguyen L."/>
            <person name="Nguyen N."/>
            <person name="Okwuonu G."/>
            <person name="Ongeri F."/>
            <person name="Pham C."/>
            <person name="Simmons D."/>
            <person name="Wilczek-Boney K."/>
            <person name="Hale W."/>
            <person name="Jakkamsetti A."/>
            <person name="Pham P."/>
            <person name="Ruth R."/>
            <person name="San Lucas F."/>
            <person name="Warren J."/>
            <person name="Zhang J."/>
            <person name="Zhao Z."/>
            <person name="Zhou C."/>
            <person name="Zhu D."/>
            <person name="Lee S."/>
            <person name="Bess C."/>
            <person name="Blankenburg K."/>
            <person name="Forbes L."/>
            <person name="Fu Q."/>
            <person name="Gubbala S."/>
            <person name="Hirani K."/>
            <person name="Jayaseelan J.C."/>
            <person name="Lara F."/>
            <person name="Munidasa M."/>
            <person name="Palculict T."/>
            <person name="Patil S."/>
            <person name="Pu L.-L."/>
            <person name="Saada N."/>
            <person name="Tang L."/>
            <person name="Weissenberger G."/>
            <person name="Zhu Y."/>
            <person name="Hemphill L."/>
            <person name="Shang Y."/>
            <person name="Youmans B."/>
            <person name="Ayvaz T."/>
            <person name="Ross M."/>
            <person name="Santibanez J."/>
            <person name="Aqrawi P."/>
            <person name="Gross S."/>
            <person name="Joshi V."/>
            <person name="Fowler G."/>
            <person name="Nazareth L."/>
            <person name="Reid J."/>
            <person name="Worley K."/>
            <person name="Petrosino J."/>
            <person name="Highlander S."/>
            <person name="Gibbs R."/>
        </authorList>
    </citation>
    <scope>NUCLEOTIDE SEQUENCE [LARGE SCALE GENOMIC DNA]</scope>
    <source>
        <strain evidence="1">DSM 15272</strain>
    </source>
</reference>
<dbReference type="InterPro" id="IPR010281">
    <property type="entry name" value="DUF885"/>
</dbReference>
<evidence type="ECO:0000313" key="1">
    <source>
        <dbReference type="EMBL" id="EFQ83334.1"/>
    </source>
</evidence>
<dbReference type="Proteomes" id="UP000003111">
    <property type="component" value="Unassembled WGS sequence"/>
</dbReference>
<evidence type="ECO:0008006" key="3">
    <source>
        <dbReference type="Google" id="ProtNLM"/>
    </source>
</evidence>
<dbReference type="RefSeq" id="WP_007078949.1">
    <property type="nucleotide sequence ID" value="NZ_CM001024.1"/>
</dbReference>
<accession>E2SC48</accession>
<dbReference type="OrthoDB" id="9760040at2"/>
<dbReference type="EMBL" id="ACLF03000005">
    <property type="protein sequence ID" value="EFQ83334.1"/>
    <property type="molecule type" value="Genomic_DNA"/>
</dbReference>
<comment type="caution">
    <text evidence="1">The sequence shown here is derived from an EMBL/GenBank/DDBJ whole genome shotgun (WGS) entry which is preliminary data.</text>
</comment>
<dbReference type="STRING" id="585531.HMPREF0063_11607"/>
<dbReference type="AlphaFoldDB" id="E2SC48"/>
<organism evidence="1 2">
    <name type="scientific">Aeromicrobium marinum DSM 15272</name>
    <dbReference type="NCBI Taxonomy" id="585531"/>
    <lineage>
        <taxon>Bacteria</taxon>
        <taxon>Bacillati</taxon>
        <taxon>Actinomycetota</taxon>
        <taxon>Actinomycetes</taxon>
        <taxon>Propionibacteriales</taxon>
        <taxon>Nocardioidaceae</taxon>
        <taxon>Aeromicrobium</taxon>
    </lineage>
</organism>
<dbReference type="HOGENOM" id="CLU_018914_3_0_11"/>
<evidence type="ECO:0000313" key="2">
    <source>
        <dbReference type="Proteomes" id="UP000003111"/>
    </source>
</evidence>
<dbReference type="eggNOG" id="COG4805">
    <property type="taxonomic scope" value="Bacteria"/>
</dbReference>
<dbReference type="Pfam" id="PF05960">
    <property type="entry name" value="DUF885"/>
    <property type="match status" value="1"/>
</dbReference>
<proteinExistence type="predicted"/>
<keyword evidence="2" id="KW-1185">Reference proteome</keyword>
<sequence length="546" mass="60500">MDTARTPTPMDAVAERWLDTLLELQPEWHVELGRPGREGEYADLSPDGHGSAADAARATLAEVRTTEVRDDVDRVTRAELERTLGLAVELHEAGEWQRDLNVIASPVQGVRDIFDLMATDTPDDWHHVALRLDRVEGALAGYTASLRAGIRSGRTPAVRQVREVLTQVRKLTAPDNFFEQLAARGPEAQRAALASAAARAAAAYADLAEFLQDELAPRARAEDAVGREAYALASRGFVGVEVDLDETYAWGVEELARMVAEQEEIADRILPGATVPEAIAHLSADPSMQLHGTEALRAWMQEVSDRAVAELGEHHFDIPAPVRRLECMIAPTQEGGIYYTPPSEDFSRAGRMWWSVPEGVTAFDTWRELTTVYHEGVPGHHLQLGLAMTGRDRLNAWRRINWNSGHGEGWALYAERLMADLGHLDAPADRLGMLDGQRQRAARVVADIGVHLGLPKPDGSGPWRGDDVLPFMLEHMNMDERVVRFEANRYLGWAGQAPSYKIGQRHWEQLRDDWTARHGQDLKRFHAEALAVGSVGLGTLRDTLLP</sequence>
<protein>
    <recommendedName>
        <fullName evidence="3">DUF885 domain-containing protein</fullName>
    </recommendedName>
</protein>